<reference key="2">
    <citation type="submission" date="2011-02" db="EMBL/GenBank/DDBJ databases">
        <authorList>
            <person name="Roh H."/>
            <person name="Ko H.-J."/>
            <person name="Kim S.-H."/>
            <person name="Choi I.-G."/>
            <person name="Oh S."/>
        </authorList>
    </citation>
    <scope>NUCLEOTIDE SEQUENCE</scope>
    <source>
        <strain>30SC</strain>
    </source>
</reference>
<protein>
    <submittedName>
        <fullName evidence="2">Uncharacterized protein</fullName>
    </submittedName>
</protein>
<evidence type="ECO:0000313" key="3">
    <source>
        <dbReference type="EMBL" id="QDD70393.1"/>
    </source>
</evidence>
<feature type="transmembrane region" description="Helical" evidence="1">
    <location>
        <begin position="32"/>
        <end position="53"/>
    </location>
</feature>
<evidence type="ECO:0000313" key="5">
    <source>
        <dbReference type="Proteomes" id="UP000312326"/>
    </source>
</evidence>
<gene>
    <name evidence="2" type="ordered locus">LAC30SC_05260</name>
    <name evidence="3" type="ORF">DM298_05635</name>
</gene>
<dbReference type="Proteomes" id="UP000007491">
    <property type="component" value="Chromosome"/>
</dbReference>
<dbReference type="HOGENOM" id="CLU_2880323_0_0_9"/>
<dbReference type="EMBL" id="CP002559">
    <property type="protein sequence ID" value="ADZ07200.1"/>
    <property type="molecule type" value="Genomic_DNA"/>
</dbReference>
<dbReference type="RefSeq" id="WP_013641871.1">
    <property type="nucleotide sequence ID" value="NZ_JAOTHA010000028.1"/>
</dbReference>
<dbReference type="AlphaFoldDB" id="F0TE23"/>
<dbReference type="EMBL" id="CP029754">
    <property type="protein sequence ID" value="QDD70393.1"/>
    <property type="molecule type" value="Genomic_DNA"/>
</dbReference>
<reference evidence="3 5" key="3">
    <citation type="submission" date="2018-06" db="EMBL/GenBank/DDBJ databases">
        <title>Complete genome sequnece of Lactobacillus amylovorus PMRA3.</title>
        <authorList>
            <person name="Nam Y.-D."/>
            <person name="Chung W.-H."/>
            <person name="Park Y.S."/>
            <person name="Kang J."/>
        </authorList>
    </citation>
    <scope>NUCLEOTIDE SEQUENCE [LARGE SCALE GENOMIC DNA]</scope>
    <source>
        <strain evidence="3 5">PMRA3</strain>
    </source>
</reference>
<name>F0TE23_LACAM</name>
<sequence length="64" mass="7806">MREKSRLYRIIWSIVFFIWAMLMFFWHTNAVAGKVFMMIYTLVIIVWGIVIIVQSRKHKKNTNQ</sequence>
<accession>F0TE23</accession>
<dbReference type="KEGG" id="lai:LAC30SC_05260"/>
<proteinExistence type="predicted"/>
<organism evidence="2 4">
    <name type="scientific">Lactobacillus amylovorus</name>
    <dbReference type="NCBI Taxonomy" id="1604"/>
    <lineage>
        <taxon>Bacteria</taxon>
        <taxon>Bacillati</taxon>
        <taxon>Bacillota</taxon>
        <taxon>Bacilli</taxon>
        <taxon>Lactobacillales</taxon>
        <taxon>Lactobacillaceae</taxon>
        <taxon>Lactobacillus</taxon>
    </lineage>
</organism>
<dbReference type="Proteomes" id="UP000312326">
    <property type="component" value="Chromosome"/>
</dbReference>
<keyword evidence="1" id="KW-0472">Membrane</keyword>
<reference evidence="2 4" key="1">
    <citation type="journal article" date="2011" name="J. Bacteriol.">
        <title>Complete genome sequencing of Lactobacillus acidophilus 30SC, isolated from swine intestine.</title>
        <authorList>
            <person name="Oh S."/>
            <person name="Roh H."/>
            <person name="Ko H.J."/>
            <person name="Kim S."/>
            <person name="Kim K.H."/>
            <person name="Lee S.E."/>
            <person name="Chang I.S."/>
            <person name="Kim S."/>
            <person name="Choi I.G."/>
        </authorList>
    </citation>
    <scope>NUCLEOTIDE SEQUENCE [LARGE SCALE GENOMIC DNA]</scope>
    <source>
        <strain evidence="2 4">30SC</strain>
    </source>
</reference>
<feature type="transmembrane region" description="Helical" evidence="1">
    <location>
        <begin position="7"/>
        <end position="26"/>
    </location>
</feature>
<evidence type="ECO:0000313" key="2">
    <source>
        <dbReference type="EMBL" id="ADZ07200.1"/>
    </source>
</evidence>
<evidence type="ECO:0000313" key="4">
    <source>
        <dbReference type="Proteomes" id="UP000007491"/>
    </source>
</evidence>
<keyword evidence="1" id="KW-1133">Transmembrane helix</keyword>
<keyword evidence="1" id="KW-0812">Transmembrane</keyword>
<evidence type="ECO:0000256" key="1">
    <source>
        <dbReference type="SAM" id="Phobius"/>
    </source>
</evidence>